<dbReference type="Gene3D" id="3.40.50.2300">
    <property type="match status" value="1"/>
</dbReference>
<dbReference type="PROSITE" id="PS51755">
    <property type="entry name" value="OMPR_PHOB"/>
    <property type="match status" value="1"/>
</dbReference>
<feature type="non-terminal residue" evidence="10">
    <location>
        <position position="168"/>
    </location>
</feature>
<feature type="domain" description="OmpR/PhoB-type" evidence="9">
    <location>
        <begin position="133"/>
        <end position="168"/>
    </location>
</feature>
<dbReference type="FunFam" id="3.40.50.2300:FF:000001">
    <property type="entry name" value="DNA-binding response regulator PhoB"/>
    <property type="match status" value="1"/>
</dbReference>
<proteinExistence type="predicted"/>
<keyword evidence="2" id="KW-0902">Two-component regulatory system</keyword>
<dbReference type="CDD" id="cd17574">
    <property type="entry name" value="REC_OmpR"/>
    <property type="match status" value="1"/>
</dbReference>
<dbReference type="Proteomes" id="UP000019140">
    <property type="component" value="Unassembled WGS sequence"/>
</dbReference>
<feature type="domain" description="Response regulatory" evidence="8">
    <location>
        <begin position="9"/>
        <end position="122"/>
    </location>
</feature>
<dbReference type="SUPFAM" id="SSF52172">
    <property type="entry name" value="CheY-like"/>
    <property type="match status" value="1"/>
</dbReference>
<dbReference type="Pfam" id="PF00072">
    <property type="entry name" value="Response_reg"/>
    <property type="match status" value="1"/>
</dbReference>
<evidence type="ECO:0008006" key="12">
    <source>
        <dbReference type="Google" id="ProtNLM"/>
    </source>
</evidence>
<gene>
    <name evidence="10" type="ORF">ETSY2_16175</name>
</gene>
<feature type="modified residue" description="4-aspartylphosphate" evidence="6">
    <location>
        <position position="58"/>
    </location>
</feature>
<dbReference type="GO" id="GO:0006355">
    <property type="term" value="P:regulation of DNA-templated transcription"/>
    <property type="evidence" value="ECO:0007669"/>
    <property type="project" value="InterPro"/>
</dbReference>
<dbReference type="PANTHER" id="PTHR48111">
    <property type="entry name" value="REGULATOR OF RPOS"/>
    <property type="match status" value="1"/>
</dbReference>
<dbReference type="InterPro" id="IPR039420">
    <property type="entry name" value="WalR-like"/>
</dbReference>
<dbReference type="AlphaFoldDB" id="W4M8S8"/>
<protein>
    <recommendedName>
        <fullName evidence="12">DNA-binding response regulator</fullName>
    </recommendedName>
</protein>
<accession>W4M8S8</accession>
<evidence type="ECO:0000256" key="2">
    <source>
        <dbReference type="ARBA" id="ARBA00023012"/>
    </source>
</evidence>
<evidence type="ECO:0000256" key="3">
    <source>
        <dbReference type="ARBA" id="ARBA00023015"/>
    </source>
</evidence>
<evidence type="ECO:0000313" key="11">
    <source>
        <dbReference type="Proteomes" id="UP000019140"/>
    </source>
</evidence>
<dbReference type="Gene3D" id="6.10.250.690">
    <property type="match status" value="1"/>
</dbReference>
<dbReference type="EMBL" id="AZHX01000656">
    <property type="protein sequence ID" value="ETX06598.1"/>
    <property type="molecule type" value="Genomic_DNA"/>
</dbReference>
<dbReference type="SMART" id="SM00448">
    <property type="entry name" value="REC"/>
    <property type="match status" value="1"/>
</dbReference>
<keyword evidence="1 6" id="KW-0597">Phosphoprotein</keyword>
<dbReference type="GO" id="GO:0000156">
    <property type="term" value="F:phosphorelay response regulator activity"/>
    <property type="evidence" value="ECO:0007669"/>
    <property type="project" value="TreeGrafter"/>
</dbReference>
<dbReference type="InterPro" id="IPR011006">
    <property type="entry name" value="CheY-like_superfamily"/>
</dbReference>
<dbReference type="PANTHER" id="PTHR48111:SF4">
    <property type="entry name" value="DNA-BINDING DUAL TRANSCRIPTIONAL REGULATOR OMPR"/>
    <property type="match status" value="1"/>
</dbReference>
<keyword evidence="4 7" id="KW-0238">DNA-binding</keyword>
<dbReference type="HOGENOM" id="CLU_000445_30_3_7"/>
<dbReference type="InterPro" id="IPR001789">
    <property type="entry name" value="Sig_transdc_resp-reg_receiver"/>
</dbReference>
<evidence type="ECO:0000259" key="8">
    <source>
        <dbReference type="PROSITE" id="PS50110"/>
    </source>
</evidence>
<evidence type="ECO:0000313" key="10">
    <source>
        <dbReference type="EMBL" id="ETX06598.1"/>
    </source>
</evidence>
<feature type="DNA-binding region" description="OmpR/PhoB-type" evidence="7">
    <location>
        <begin position="133"/>
        <end position="168"/>
    </location>
</feature>
<evidence type="ECO:0000256" key="5">
    <source>
        <dbReference type="ARBA" id="ARBA00023163"/>
    </source>
</evidence>
<evidence type="ECO:0000256" key="6">
    <source>
        <dbReference type="PROSITE-ProRule" id="PRU00169"/>
    </source>
</evidence>
<evidence type="ECO:0000256" key="4">
    <source>
        <dbReference type="ARBA" id="ARBA00023125"/>
    </source>
</evidence>
<organism evidence="10 11">
    <name type="scientific">Candidatus Entotheonella gemina</name>
    <dbReference type="NCBI Taxonomy" id="1429439"/>
    <lineage>
        <taxon>Bacteria</taxon>
        <taxon>Pseudomonadati</taxon>
        <taxon>Nitrospinota/Tectimicrobiota group</taxon>
        <taxon>Candidatus Tectimicrobiota</taxon>
        <taxon>Candidatus Entotheonellia</taxon>
        <taxon>Candidatus Entotheonellales</taxon>
        <taxon>Candidatus Entotheonellaceae</taxon>
        <taxon>Candidatus Entotheonella</taxon>
    </lineage>
</organism>
<dbReference type="InterPro" id="IPR001867">
    <property type="entry name" value="OmpR/PhoB-type_DNA-bd"/>
</dbReference>
<sequence length="168" mass="19119">MDQRLATETILIVEDEPKTASLVALYLEREGFKTVHAADGQRALGLARQYTPCFVILDLMLPQLDGWEVCRELRRFSDVPILILSAREDEFDRVMGLSLGADDYVVKPFSPRELVARVKAIRRRVRLQLTRAPTVYTHGELVLEPEKRKVTRGGKAINLTPSEYVLLQ</sequence>
<comment type="caution">
    <text evidence="10">The sequence shown here is derived from an EMBL/GenBank/DDBJ whole genome shotgun (WGS) entry which is preliminary data.</text>
</comment>
<dbReference type="GO" id="GO:0032993">
    <property type="term" value="C:protein-DNA complex"/>
    <property type="evidence" value="ECO:0007669"/>
    <property type="project" value="TreeGrafter"/>
</dbReference>
<evidence type="ECO:0000259" key="9">
    <source>
        <dbReference type="PROSITE" id="PS51755"/>
    </source>
</evidence>
<evidence type="ECO:0000256" key="1">
    <source>
        <dbReference type="ARBA" id="ARBA00022553"/>
    </source>
</evidence>
<reference evidence="10 11" key="1">
    <citation type="journal article" date="2014" name="Nature">
        <title>An environmental bacterial taxon with a large and distinct metabolic repertoire.</title>
        <authorList>
            <person name="Wilson M.C."/>
            <person name="Mori T."/>
            <person name="Ruckert C."/>
            <person name="Uria A.R."/>
            <person name="Helf M.J."/>
            <person name="Takada K."/>
            <person name="Gernert C."/>
            <person name="Steffens U.A."/>
            <person name="Heycke N."/>
            <person name="Schmitt S."/>
            <person name="Rinke C."/>
            <person name="Helfrich E.J."/>
            <person name="Brachmann A.O."/>
            <person name="Gurgui C."/>
            <person name="Wakimoto T."/>
            <person name="Kracht M."/>
            <person name="Crusemann M."/>
            <person name="Hentschel U."/>
            <person name="Abe I."/>
            <person name="Matsunaga S."/>
            <person name="Kalinowski J."/>
            <person name="Takeyama H."/>
            <person name="Piel J."/>
        </authorList>
    </citation>
    <scope>NUCLEOTIDE SEQUENCE [LARGE SCALE GENOMIC DNA]</scope>
    <source>
        <strain evidence="11">TSY2</strain>
    </source>
</reference>
<keyword evidence="11" id="KW-1185">Reference proteome</keyword>
<keyword evidence="5" id="KW-0804">Transcription</keyword>
<dbReference type="GO" id="GO:0005829">
    <property type="term" value="C:cytosol"/>
    <property type="evidence" value="ECO:0007669"/>
    <property type="project" value="TreeGrafter"/>
</dbReference>
<evidence type="ECO:0000256" key="7">
    <source>
        <dbReference type="PROSITE-ProRule" id="PRU01091"/>
    </source>
</evidence>
<dbReference type="PROSITE" id="PS50110">
    <property type="entry name" value="RESPONSE_REGULATORY"/>
    <property type="match status" value="1"/>
</dbReference>
<keyword evidence="3" id="KW-0805">Transcription regulation</keyword>
<name>W4M8S8_9BACT</name>
<dbReference type="GO" id="GO:0000976">
    <property type="term" value="F:transcription cis-regulatory region binding"/>
    <property type="evidence" value="ECO:0007669"/>
    <property type="project" value="TreeGrafter"/>
</dbReference>